<accession>A0A427Y4T0</accession>
<evidence type="ECO:0000256" key="1">
    <source>
        <dbReference type="SAM" id="MobiDB-lite"/>
    </source>
</evidence>
<dbReference type="OrthoDB" id="432685at2759"/>
<evidence type="ECO:0000313" key="3">
    <source>
        <dbReference type="Proteomes" id="UP000279236"/>
    </source>
</evidence>
<comment type="caution">
    <text evidence="2">The sequence shown here is derived from an EMBL/GenBank/DDBJ whole genome shotgun (WGS) entry which is preliminary data.</text>
</comment>
<evidence type="ECO:0000313" key="2">
    <source>
        <dbReference type="EMBL" id="RSH86075.1"/>
    </source>
</evidence>
<dbReference type="AlphaFoldDB" id="A0A427Y4T0"/>
<dbReference type="EMBL" id="RSCE01000002">
    <property type="protein sequence ID" value="RSH86075.1"/>
    <property type="molecule type" value="Genomic_DNA"/>
</dbReference>
<feature type="region of interest" description="Disordered" evidence="1">
    <location>
        <begin position="24"/>
        <end position="57"/>
    </location>
</feature>
<organism evidence="2 3">
    <name type="scientific">Apiotrichum porosum</name>
    <dbReference type="NCBI Taxonomy" id="105984"/>
    <lineage>
        <taxon>Eukaryota</taxon>
        <taxon>Fungi</taxon>
        <taxon>Dikarya</taxon>
        <taxon>Basidiomycota</taxon>
        <taxon>Agaricomycotina</taxon>
        <taxon>Tremellomycetes</taxon>
        <taxon>Trichosporonales</taxon>
        <taxon>Trichosporonaceae</taxon>
        <taxon>Apiotrichum</taxon>
    </lineage>
</organism>
<gene>
    <name evidence="2" type="ORF">EHS24_004291</name>
</gene>
<protein>
    <submittedName>
        <fullName evidence="2">Uncharacterized protein</fullName>
    </submittedName>
</protein>
<name>A0A427Y4T0_9TREE</name>
<reference evidence="2 3" key="1">
    <citation type="submission" date="2018-11" db="EMBL/GenBank/DDBJ databases">
        <title>Genome sequence of Apiotrichum porosum DSM 27194.</title>
        <authorList>
            <person name="Aliyu H."/>
            <person name="Gorte O."/>
            <person name="Ochsenreither K."/>
        </authorList>
    </citation>
    <scope>NUCLEOTIDE SEQUENCE [LARGE SCALE GENOMIC DNA]</scope>
    <source>
        <strain evidence="2 3">DSM 27194</strain>
    </source>
</reference>
<keyword evidence="3" id="KW-1185">Reference proteome</keyword>
<dbReference type="RefSeq" id="XP_028478860.1">
    <property type="nucleotide sequence ID" value="XM_028619888.1"/>
</dbReference>
<sequence length="110" mass="12138">MTVVPVEADEDYVNDFVQDYSDAKRLAPSRSQELAEKALSTEQPAPPDEDVSYPVWGVEHGGPGLAHDPAPQNLCCPCVNDLWREEVAVWKAVRDGTPAEELATKKSFKQ</sequence>
<dbReference type="Proteomes" id="UP000279236">
    <property type="component" value="Unassembled WGS sequence"/>
</dbReference>
<dbReference type="GeneID" id="39588834"/>
<proteinExistence type="predicted"/>